<proteinExistence type="predicted"/>
<dbReference type="RefSeq" id="WP_015470336.1">
    <property type="nucleotide sequence ID" value="NC_020813.1"/>
</dbReference>
<keyword evidence="1" id="KW-0812">Transmembrane</keyword>
<dbReference type="EMBL" id="CP003537">
    <property type="protein sequence ID" value="AGH95846.1"/>
    <property type="molecule type" value="Genomic_DNA"/>
</dbReference>
<sequence length="40" mass="4544">MNGKKFIAGFIVAVVLTSIGMGIWMQHAYDNRPQINHEQK</sequence>
<protein>
    <submittedName>
        <fullName evidence="2">Uncharacterized protein</fullName>
    </submittedName>
</protein>
<gene>
    <name evidence="2" type="ORF">A11Q_1630</name>
</gene>
<keyword evidence="3" id="KW-1185">Reference proteome</keyword>
<dbReference type="AlphaFoldDB" id="M4VCS9"/>
<dbReference type="STRING" id="1184267.A11Q_1630"/>
<accession>M4VCS9</accession>
<evidence type="ECO:0000313" key="2">
    <source>
        <dbReference type="EMBL" id="AGH95846.1"/>
    </source>
</evidence>
<feature type="transmembrane region" description="Helical" evidence="1">
    <location>
        <begin position="6"/>
        <end position="25"/>
    </location>
</feature>
<keyword evidence="1" id="KW-1133">Transmembrane helix</keyword>
<dbReference type="HOGENOM" id="CLU_3285544_0_0_7"/>
<name>M4VCS9_9BACT</name>
<keyword evidence="1" id="KW-0472">Membrane</keyword>
<dbReference type="PATRIC" id="fig|1184267.3.peg.1651"/>
<reference evidence="2 3" key="1">
    <citation type="journal article" date="2013" name="ISME J.">
        <title>By their genes ye shall know them: genomic signatures of predatory bacteria.</title>
        <authorList>
            <person name="Pasternak Z."/>
            <person name="Pietrokovski S."/>
            <person name="Rotem O."/>
            <person name="Gophna U."/>
            <person name="Lurie-Weinberger M.N."/>
            <person name="Jurkevitch E."/>
        </authorList>
    </citation>
    <scope>NUCLEOTIDE SEQUENCE [LARGE SCALE GENOMIC DNA]</scope>
    <source>
        <strain evidence="2 3">JSS</strain>
    </source>
</reference>
<organism evidence="2 3">
    <name type="scientific">Pseudobdellovibrio exovorus JSS</name>
    <dbReference type="NCBI Taxonomy" id="1184267"/>
    <lineage>
        <taxon>Bacteria</taxon>
        <taxon>Pseudomonadati</taxon>
        <taxon>Bdellovibrionota</taxon>
        <taxon>Bdellovibrionia</taxon>
        <taxon>Bdellovibrionales</taxon>
        <taxon>Pseudobdellovibrionaceae</taxon>
        <taxon>Pseudobdellovibrio</taxon>
    </lineage>
</organism>
<evidence type="ECO:0000313" key="3">
    <source>
        <dbReference type="Proteomes" id="UP000012040"/>
    </source>
</evidence>
<dbReference type="Proteomes" id="UP000012040">
    <property type="component" value="Chromosome"/>
</dbReference>
<evidence type="ECO:0000256" key="1">
    <source>
        <dbReference type="SAM" id="Phobius"/>
    </source>
</evidence>
<dbReference type="KEGG" id="bex:A11Q_1630"/>